<comment type="caution">
    <text evidence="1">The sequence shown here is derived from an EMBL/GenBank/DDBJ whole genome shotgun (WGS) entry which is preliminary data.</text>
</comment>
<evidence type="ECO:0000313" key="2">
    <source>
        <dbReference type="Proteomes" id="UP000054703"/>
    </source>
</evidence>
<accession>A0A0W0Y9S4</accession>
<gene>
    <name evidence="1" type="ORF">Lsan_4102</name>
</gene>
<dbReference type="AlphaFoldDB" id="A0A0W0Y9S4"/>
<dbReference type="Proteomes" id="UP000054703">
    <property type="component" value="Unassembled WGS sequence"/>
</dbReference>
<dbReference type="RefSeq" id="WP_058515970.1">
    <property type="nucleotide sequence ID" value="NZ_CAAAIH010000012.1"/>
</dbReference>
<sequence>MKDEVIHELKTKYHEYFESKLAGFLIKNAQNFYSMQKISKAILLLLNENKSDVIKAIDELKVIKKELYEVSFYGHLSGGNKLTAPDIFAQIIKVLSDEYSDFSSIMLIHSVFNHHIFDQLSKQSMNESEEAFKQRKVQISKKIYAGDTFKNRRNEIEIKHETTTHVGINKNKAFSNRVKDKTTEHEKAMYKMVPILSSGFFKAISDMDYPFISGPSGHTALLLHGAMLYGNLSHDELKEYSLACYAFLTAGGNHSFHEVMLIAKKLGVAYEDGVYQNFFSAEIKKSSQYQDLANEFPEFLEKDRSGPIC</sequence>
<dbReference type="EMBL" id="LNYU01000091">
    <property type="protein sequence ID" value="KTD53692.1"/>
    <property type="molecule type" value="Genomic_DNA"/>
</dbReference>
<reference evidence="1 2" key="1">
    <citation type="submission" date="2015-11" db="EMBL/GenBank/DDBJ databases">
        <title>Genomic analysis of 38 Legionella species identifies large and diverse effector repertoires.</title>
        <authorList>
            <person name="Burstein D."/>
            <person name="Amaro F."/>
            <person name="Zusman T."/>
            <person name="Lifshitz Z."/>
            <person name="Cohen O."/>
            <person name="Gilbert J.A."/>
            <person name="Pupko T."/>
            <person name="Shuman H.A."/>
            <person name="Segal G."/>
        </authorList>
    </citation>
    <scope>NUCLEOTIDE SEQUENCE [LARGE SCALE GENOMIC DNA]</scope>
    <source>
        <strain evidence="1 2">SC-63-C7</strain>
    </source>
</reference>
<protein>
    <submittedName>
        <fullName evidence="1">Uncharacterized protein</fullName>
    </submittedName>
</protein>
<proteinExistence type="predicted"/>
<organism evidence="1 2">
    <name type="scientific">Legionella santicrucis</name>
    <dbReference type="NCBI Taxonomy" id="45074"/>
    <lineage>
        <taxon>Bacteria</taxon>
        <taxon>Pseudomonadati</taxon>
        <taxon>Pseudomonadota</taxon>
        <taxon>Gammaproteobacteria</taxon>
        <taxon>Legionellales</taxon>
        <taxon>Legionellaceae</taxon>
        <taxon>Legionella</taxon>
    </lineage>
</organism>
<name>A0A0W0Y9S4_9GAMM</name>
<keyword evidence="2" id="KW-1185">Reference proteome</keyword>
<evidence type="ECO:0000313" key="1">
    <source>
        <dbReference type="EMBL" id="KTD53692.1"/>
    </source>
</evidence>
<dbReference type="PATRIC" id="fig|45074.5.peg.4404"/>
<dbReference type="OrthoDB" id="5651231at2"/>